<evidence type="ECO:0000313" key="3">
    <source>
        <dbReference type="EMBL" id="RYU66627.1"/>
    </source>
</evidence>
<dbReference type="InterPro" id="IPR002321">
    <property type="entry name" value="Cyt_c_II"/>
</dbReference>
<evidence type="ECO:0000256" key="1">
    <source>
        <dbReference type="SAM" id="SignalP"/>
    </source>
</evidence>
<keyword evidence="1" id="KW-0732">Signal</keyword>
<comment type="caution">
    <text evidence="2">The sequence shown here is derived from an EMBL/GenBank/DDBJ whole genome shotgun (WGS) entry which is preliminary data.</text>
</comment>
<dbReference type="AlphaFoldDB" id="A0A4Q5KYK4"/>
<keyword evidence="5" id="KW-1185">Reference proteome</keyword>
<dbReference type="SUPFAM" id="SSF47175">
    <property type="entry name" value="Cytochromes"/>
    <property type="match status" value="1"/>
</dbReference>
<evidence type="ECO:0000313" key="5">
    <source>
        <dbReference type="Proteomes" id="UP000294166"/>
    </source>
</evidence>
<dbReference type="GO" id="GO:0009055">
    <property type="term" value="F:electron transfer activity"/>
    <property type="evidence" value="ECO:0007669"/>
    <property type="project" value="InterPro"/>
</dbReference>
<dbReference type="Proteomes" id="UP000294166">
    <property type="component" value="Unassembled WGS sequence"/>
</dbReference>
<evidence type="ECO:0000313" key="4">
    <source>
        <dbReference type="Proteomes" id="UP000294063"/>
    </source>
</evidence>
<reference evidence="4 5" key="1">
    <citation type="submission" date="2019-02" db="EMBL/GenBank/DDBJ databases">
        <title>Genome sequences of Aliivibrio finisterrensis strains from farmed Atlantic salmon.</title>
        <authorList>
            <person name="Bowman J.P."/>
        </authorList>
    </citation>
    <scope>NUCLEOTIDE SEQUENCE [LARGE SCALE GENOMIC DNA]</scope>
    <source>
        <strain evidence="3 5">A21</strain>
        <strain evidence="2 4">A46</strain>
    </source>
</reference>
<dbReference type="InterPro" id="IPR010980">
    <property type="entry name" value="Cyt_c/b562"/>
</dbReference>
<name>A0A4Q5KYK4_9GAMM</name>
<dbReference type="EMBL" id="SEZK01000001">
    <property type="protein sequence ID" value="RYU55001.1"/>
    <property type="molecule type" value="Genomic_DNA"/>
</dbReference>
<dbReference type="EMBL" id="SEZN01000003">
    <property type="protein sequence ID" value="RYU66627.1"/>
    <property type="molecule type" value="Genomic_DNA"/>
</dbReference>
<dbReference type="Proteomes" id="UP000294063">
    <property type="component" value="Unassembled WGS sequence"/>
</dbReference>
<gene>
    <name evidence="3" type="ORF">ERW53_02925</name>
    <name evidence="2" type="ORF">ERW57_01810</name>
</gene>
<organism evidence="2 4">
    <name type="scientific">Aliivibrio finisterrensis</name>
    <dbReference type="NCBI Taxonomy" id="511998"/>
    <lineage>
        <taxon>Bacteria</taxon>
        <taxon>Pseudomonadati</taxon>
        <taxon>Pseudomonadota</taxon>
        <taxon>Gammaproteobacteria</taxon>
        <taxon>Vibrionales</taxon>
        <taxon>Vibrionaceae</taxon>
        <taxon>Aliivibrio</taxon>
    </lineage>
</organism>
<dbReference type="Pfam" id="PF01322">
    <property type="entry name" value="Cytochrom_C_2"/>
    <property type="match status" value="1"/>
</dbReference>
<dbReference type="GO" id="GO:0020037">
    <property type="term" value="F:heme binding"/>
    <property type="evidence" value="ECO:0007669"/>
    <property type="project" value="InterPro"/>
</dbReference>
<evidence type="ECO:0000313" key="2">
    <source>
        <dbReference type="EMBL" id="RYU55001.1"/>
    </source>
</evidence>
<dbReference type="PROSITE" id="PS51009">
    <property type="entry name" value="CYTCII"/>
    <property type="match status" value="1"/>
</dbReference>
<sequence length="151" mass="17528">MRSWLFYKKTILLVQFRFFLPNIAFAQASVDLINARQQAFVHIENQSEQVEDMLDEDDPNWNEIESVSHELYKHSQLLSTAFPEGSQDGSKAKEAVWGKPEKFNQLMQEMDSGFVQLYQASLKQDKEAAKTGLEQAQDTCNVCHRSYRSRF</sequence>
<dbReference type="Gene3D" id="1.20.120.10">
    <property type="entry name" value="Cytochrome c/b562"/>
    <property type="match status" value="1"/>
</dbReference>
<feature type="chain" id="PRO_5020247983" evidence="1">
    <location>
        <begin position="27"/>
        <end position="151"/>
    </location>
</feature>
<protein>
    <submittedName>
        <fullName evidence="2">Cytochrome c</fullName>
    </submittedName>
</protein>
<feature type="signal peptide" evidence="1">
    <location>
        <begin position="1"/>
        <end position="26"/>
    </location>
</feature>
<accession>A0A4Q5KYK4</accession>
<proteinExistence type="predicted"/>
<dbReference type="GO" id="GO:0005506">
    <property type="term" value="F:iron ion binding"/>
    <property type="evidence" value="ECO:0007669"/>
    <property type="project" value="InterPro"/>
</dbReference>
<dbReference type="GO" id="GO:0022900">
    <property type="term" value="P:electron transport chain"/>
    <property type="evidence" value="ECO:0007669"/>
    <property type="project" value="InterPro"/>
</dbReference>